<accession>A0ABY2BMQ4</accession>
<dbReference type="RefSeq" id="WP_132188539.1">
    <property type="nucleotide sequence ID" value="NZ_SLWM01000004.1"/>
</dbReference>
<gene>
    <name evidence="1" type="ORF">EV644_104197</name>
</gene>
<sequence length="159" mass="17212">MATSTTPPFEELLEALRAIEKALKDPKSRALSTEVPANVAANHLDYLAIRELMGRDRRPPDPATSLVFAASRTRRGNTNFSTIRIYTAPAEATQLAVFATAGPATEIVALPDGGVDKTSGEEFVDVDLSVVTNDRPIIRLELLREDGYPLRLGPRLAAV</sequence>
<name>A0ABY2BMQ4_9ACTN</name>
<dbReference type="Proteomes" id="UP000295818">
    <property type="component" value="Unassembled WGS sequence"/>
</dbReference>
<comment type="caution">
    <text evidence="1">The sequence shown here is derived from an EMBL/GenBank/DDBJ whole genome shotgun (WGS) entry which is preliminary data.</text>
</comment>
<proteinExistence type="predicted"/>
<evidence type="ECO:0000313" key="2">
    <source>
        <dbReference type="Proteomes" id="UP000295818"/>
    </source>
</evidence>
<organism evidence="1 2">
    <name type="scientific">Kribbella orskensis</name>
    <dbReference type="NCBI Taxonomy" id="2512216"/>
    <lineage>
        <taxon>Bacteria</taxon>
        <taxon>Bacillati</taxon>
        <taxon>Actinomycetota</taxon>
        <taxon>Actinomycetes</taxon>
        <taxon>Propionibacteriales</taxon>
        <taxon>Kribbellaceae</taxon>
        <taxon>Kribbella</taxon>
    </lineage>
</organism>
<keyword evidence="2" id="KW-1185">Reference proteome</keyword>
<protein>
    <submittedName>
        <fullName evidence="1">Uncharacterized protein</fullName>
    </submittedName>
</protein>
<dbReference type="EMBL" id="SLWM01000004">
    <property type="protein sequence ID" value="TCO25693.1"/>
    <property type="molecule type" value="Genomic_DNA"/>
</dbReference>
<evidence type="ECO:0000313" key="1">
    <source>
        <dbReference type="EMBL" id="TCO25693.1"/>
    </source>
</evidence>
<reference evidence="1 2" key="1">
    <citation type="journal article" date="2015" name="Stand. Genomic Sci.">
        <title>Genomic Encyclopedia of Bacterial and Archaeal Type Strains, Phase III: the genomes of soil and plant-associated and newly described type strains.</title>
        <authorList>
            <person name="Whitman W.B."/>
            <person name="Woyke T."/>
            <person name="Klenk H.P."/>
            <person name="Zhou Y."/>
            <person name="Lilburn T.G."/>
            <person name="Beck B.J."/>
            <person name="De Vos P."/>
            <person name="Vandamme P."/>
            <person name="Eisen J.A."/>
            <person name="Garrity G."/>
            <person name="Hugenholtz P."/>
            <person name="Kyrpides N.C."/>
        </authorList>
    </citation>
    <scope>NUCLEOTIDE SEQUENCE [LARGE SCALE GENOMIC DNA]</scope>
    <source>
        <strain evidence="1 2">VKM Ac-2538</strain>
    </source>
</reference>